<evidence type="ECO:0000313" key="3">
    <source>
        <dbReference type="Proteomes" id="UP000820818"/>
    </source>
</evidence>
<protein>
    <submittedName>
        <fullName evidence="2">Uncharacterized protein</fullName>
    </submittedName>
</protein>
<evidence type="ECO:0000313" key="2">
    <source>
        <dbReference type="EMBL" id="KAI9557284.1"/>
    </source>
</evidence>
<dbReference type="Proteomes" id="UP000820818">
    <property type="component" value="Linkage Group LG6"/>
</dbReference>
<reference evidence="2 3" key="1">
    <citation type="submission" date="2022-05" db="EMBL/GenBank/DDBJ databases">
        <title>A multi-omics perspective on studying reproductive biology in Daphnia sinensis.</title>
        <authorList>
            <person name="Jia J."/>
        </authorList>
    </citation>
    <scope>NUCLEOTIDE SEQUENCE [LARGE SCALE GENOMIC DNA]</scope>
    <source>
        <strain evidence="2 3">WSL</strain>
    </source>
</reference>
<keyword evidence="3" id="KW-1185">Reference proteome</keyword>
<feature type="region of interest" description="Disordered" evidence="1">
    <location>
        <begin position="32"/>
        <end position="119"/>
    </location>
</feature>
<gene>
    <name evidence="2" type="ORF">GHT06_017109</name>
</gene>
<feature type="region of interest" description="Disordered" evidence="1">
    <location>
        <begin position="175"/>
        <end position="195"/>
    </location>
</feature>
<organism evidence="2 3">
    <name type="scientific">Daphnia sinensis</name>
    <dbReference type="NCBI Taxonomy" id="1820382"/>
    <lineage>
        <taxon>Eukaryota</taxon>
        <taxon>Metazoa</taxon>
        <taxon>Ecdysozoa</taxon>
        <taxon>Arthropoda</taxon>
        <taxon>Crustacea</taxon>
        <taxon>Branchiopoda</taxon>
        <taxon>Diplostraca</taxon>
        <taxon>Cladocera</taxon>
        <taxon>Anomopoda</taxon>
        <taxon>Daphniidae</taxon>
        <taxon>Daphnia</taxon>
        <taxon>Daphnia similis group</taxon>
    </lineage>
</organism>
<dbReference type="AlphaFoldDB" id="A0AAD5KPE8"/>
<accession>A0AAD5KPE8</accession>
<evidence type="ECO:0000256" key="1">
    <source>
        <dbReference type="SAM" id="MobiDB-lite"/>
    </source>
</evidence>
<sequence>MEKIVPANIAPGFLQTGIYPFNRNSIPETRYAPASVTDQPEFEGHASSDDQTEPSMAQDVTLQPDGILDEEDTRERLRICEDPATPRINLTDTRPLPKVSKTTPKSRRSKNQLSKLGRTRILTDTPETNIIAEHHKRQKEKIVKSRRRLQSATEKIKNRKGSLKKNSYIATTTIAPSDDDSSVKENVNVPSMKPIPKNKCKCVVIRKEGRSKND</sequence>
<name>A0AAD5KPE8_9CRUS</name>
<comment type="caution">
    <text evidence="2">The sequence shown here is derived from an EMBL/GenBank/DDBJ whole genome shotgun (WGS) entry which is preliminary data.</text>
</comment>
<dbReference type="EMBL" id="WJBH02000006">
    <property type="protein sequence ID" value="KAI9557284.1"/>
    <property type="molecule type" value="Genomic_DNA"/>
</dbReference>
<proteinExistence type="predicted"/>